<dbReference type="RefSeq" id="WP_185987476.1">
    <property type="nucleotide sequence ID" value="NZ_BAAALZ010000001.1"/>
</dbReference>
<dbReference type="Proteomes" id="UP000586095">
    <property type="component" value="Unassembled WGS sequence"/>
</dbReference>
<evidence type="ECO:0000313" key="2">
    <source>
        <dbReference type="Proteomes" id="UP000586095"/>
    </source>
</evidence>
<gene>
    <name evidence="1" type="ORF">BJ960_002425</name>
</gene>
<accession>A0A852RLT2</accession>
<dbReference type="AlphaFoldDB" id="A0A852RLT2"/>
<comment type="caution">
    <text evidence="1">The sequence shown here is derived from an EMBL/GenBank/DDBJ whole genome shotgun (WGS) entry which is preliminary data.</text>
</comment>
<keyword evidence="2" id="KW-1185">Reference proteome</keyword>
<organism evidence="1 2">
    <name type="scientific">Leucobacter aridicollis</name>
    <dbReference type="NCBI Taxonomy" id="283878"/>
    <lineage>
        <taxon>Bacteria</taxon>
        <taxon>Bacillati</taxon>
        <taxon>Actinomycetota</taxon>
        <taxon>Actinomycetes</taxon>
        <taxon>Micrococcales</taxon>
        <taxon>Microbacteriaceae</taxon>
        <taxon>Leucobacter</taxon>
    </lineage>
</organism>
<dbReference type="EMBL" id="JACCBD010000001">
    <property type="protein sequence ID" value="NYD27622.1"/>
    <property type="molecule type" value="Genomic_DNA"/>
</dbReference>
<protein>
    <submittedName>
        <fullName evidence="1">Uncharacterized protein</fullName>
    </submittedName>
</protein>
<reference evidence="1 2" key="1">
    <citation type="submission" date="2020-07" db="EMBL/GenBank/DDBJ databases">
        <title>Sequencing the genomes of 1000 actinobacteria strains.</title>
        <authorList>
            <person name="Klenk H.-P."/>
        </authorList>
    </citation>
    <scope>NUCLEOTIDE SEQUENCE [LARGE SCALE GENOMIC DNA]</scope>
    <source>
        <strain evidence="1 2">DSM 17380</strain>
    </source>
</reference>
<proteinExistence type="predicted"/>
<evidence type="ECO:0000313" key="1">
    <source>
        <dbReference type="EMBL" id="NYD27622.1"/>
    </source>
</evidence>
<name>A0A852RLT2_9MICO</name>
<sequence length="300" mass="31035">MKRSTRTAVTAGAVVVLLAGGLAAAALWSARVGATVPDVTLGAVRFGAASETITEPSYSDGGAPVTVTLPGKTVIEVLDQTTIDADPVVWRFTASGNALGIAGLNYDVAVTEQVRDDEAHDVSSGIAQPGTVLERSTLKVFRAGDGGDCSAVPATPETPEGEDPKNIYVFGNTDVELQAPGTALDGTEASQEWCAAISWNSVADGTYVNDVRVTSIAEDGSANGAIARWHSQIGFPPALELLGVYRNLVVAEATAEDTTKAKASAAWDADIYPDPSNEPDIVISLDPIVTNVNPTVSPRD</sequence>